<gene>
    <name evidence="6" type="ORF">FQA47_001472</name>
</gene>
<accession>A0A834FRH8</accession>
<comment type="function">
    <text evidence="1">May be involved in MAP kinase activation, epithelial sodium channel (ENaC) down-regulation and cell cycling.</text>
</comment>
<dbReference type="PANTHER" id="PTHR14350">
    <property type="entry name" value="ARGININE VASOPRESSIN-INDUCED PROTEIN 1"/>
    <property type="match status" value="1"/>
</dbReference>
<dbReference type="InterPro" id="IPR020282">
    <property type="entry name" value="Avpi1/C8orf4_dom"/>
</dbReference>
<evidence type="ECO:0000259" key="5">
    <source>
        <dbReference type="Pfam" id="PF15063"/>
    </source>
</evidence>
<evidence type="ECO:0000256" key="4">
    <source>
        <dbReference type="SAM" id="MobiDB-lite"/>
    </source>
</evidence>
<dbReference type="Proteomes" id="UP000646548">
    <property type="component" value="Unassembled WGS sequence"/>
</dbReference>
<feature type="region of interest" description="Disordered" evidence="4">
    <location>
        <begin position="85"/>
        <end position="108"/>
    </location>
</feature>
<organism evidence="6 7">
    <name type="scientific">Oryzias melastigma</name>
    <name type="common">Marine medaka</name>
    <dbReference type="NCBI Taxonomy" id="30732"/>
    <lineage>
        <taxon>Eukaryota</taxon>
        <taxon>Metazoa</taxon>
        <taxon>Chordata</taxon>
        <taxon>Craniata</taxon>
        <taxon>Vertebrata</taxon>
        <taxon>Euteleostomi</taxon>
        <taxon>Actinopterygii</taxon>
        <taxon>Neopterygii</taxon>
        <taxon>Teleostei</taxon>
        <taxon>Neoteleostei</taxon>
        <taxon>Acanthomorphata</taxon>
        <taxon>Ovalentaria</taxon>
        <taxon>Atherinomorphae</taxon>
        <taxon>Beloniformes</taxon>
        <taxon>Adrianichthyidae</taxon>
        <taxon>Oryziinae</taxon>
        <taxon>Oryzias</taxon>
    </lineage>
</organism>
<evidence type="ECO:0000256" key="2">
    <source>
        <dbReference type="ARBA" id="ARBA00020697"/>
    </source>
</evidence>
<evidence type="ECO:0000256" key="3">
    <source>
        <dbReference type="ARBA" id="ARBA00023306"/>
    </source>
</evidence>
<dbReference type="InterPro" id="IPR039579">
    <property type="entry name" value="AVPI1"/>
</dbReference>
<feature type="region of interest" description="Disordered" evidence="4">
    <location>
        <begin position="120"/>
        <end position="165"/>
    </location>
</feature>
<proteinExistence type="predicted"/>
<name>A0A834FRH8_ORYME</name>
<reference evidence="6" key="1">
    <citation type="journal article" name="BMC Genomics">
        <title>Long-read sequencing and de novo genome assembly of marine medaka (Oryzias melastigma).</title>
        <authorList>
            <person name="Liang P."/>
            <person name="Saqib H.S.A."/>
            <person name="Ni X."/>
            <person name="Shen Y."/>
        </authorList>
    </citation>
    <scope>NUCLEOTIDE SEQUENCE</scope>
    <source>
        <strain evidence="6">Bigg-433</strain>
    </source>
</reference>
<dbReference type="Pfam" id="PF15063">
    <property type="entry name" value="TC1"/>
    <property type="match status" value="1"/>
</dbReference>
<protein>
    <recommendedName>
        <fullName evidence="2">Arginine vasopressin-induced protein 1</fullName>
    </recommendedName>
</protein>
<evidence type="ECO:0000256" key="1">
    <source>
        <dbReference type="ARBA" id="ARBA00002403"/>
    </source>
</evidence>
<evidence type="ECO:0000313" key="7">
    <source>
        <dbReference type="Proteomes" id="UP000646548"/>
    </source>
</evidence>
<keyword evidence="3" id="KW-0131">Cell cycle</keyword>
<feature type="compositionally biased region" description="Polar residues" evidence="4">
    <location>
        <begin position="127"/>
        <end position="140"/>
    </location>
</feature>
<comment type="caution">
    <text evidence="6">The sequence shown here is derived from an EMBL/GenBank/DDBJ whole genome shotgun (WGS) entry which is preliminary data.</text>
</comment>
<feature type="region of interest" description="Disordered" evidence="4">
    <location>
        <begin position="1"/>
        <end position="22"/>
    </location>
</feature>
<feature type="domain" description="Arginine vasopressin-induced protein 1/transcriptional and immune response regulator" evidence="5">
    <location>
        <begin position="3"/>
        <end position="81"/>
    </location>
</feature>
<feature type="compositionally biased region" description="Basic and acidic residues" evidence="4">
    <location>
        <begin position="1"/>
        <end position="17"/>
    </location>
</feature>
<sequence>MAEPDFMEHDPPKEWKPSNRCSRKSGCSNIFSGVNLHQLQRLFRAGGNKDAEQLARLVWREVEKEEVGDEAGLAQALVGLRVRARSKAGTRTERHREHHGVRASGYLRTEEPLPVCTAKEEEAALQPSLTELQTENNGPENRNHSKSWRLDAARDPERYLHRTLH</sequence>
<evidence type="ECO:0000313" key="6">
    <source>
        <dbReference type="EMBL" id="KAF6739123.1"/>
    </source>
</evidence>
<dbReference type="AlphaFoldDB" id="A0A834FRH8"/>
<dbReference type="EMBL" id="WKFB01000015">
    <property type="protein sequence ID" value="KAF6739123.1"/>
    <property type="molecule type" value="Genomic_DNA"/>
</dbReference>
<feature type="compositionally biased region" description="Basic and acidic residues" evidence="4">
    <location>
        <begin position="148"/>
        <end position="165"/>
    </location>
</feature>